<keyword evidence="3" id="KW-1185">Reference proteome</keyword>
<feature type="region of interest" description="Disordered" evidence="1">
    <location>
        <begin position="1"/>
        <end position="35"/>
    </location>
</feature>
<proteinExistence type="predicted"/>
<evidence type="ECO:0000313" key="3">
    <source>
        <dbReference type="Proteomes" id="UP001607303"/>
    </source>
</evidence>
<name>A0ABD2CZN3_VESMC</name>
<comment type="caution">
    <text evidence="2">The sequence shown here is derived from an EMBL/GenBank/DDBJ whole genome shotgun (WGS) entry which is preliminary data.</text>
</comment>
<sequence>MHAQHDEHGHDGDDDNDDDDDDDEDEEEDEEEEDAFRFLTASEERQKVRTYIIRYRIRYRLSLKISREEGVFLEFEIYRFDAIKNTFGRDRIVHCSKNNDRFSNYAKDFVPNAIAYLFQVQRSGKDRTCASRYRWSVPRANHDDPQINANRCERIEISNTSDNGSWIPSDTTCRGVTRKQISPN</sequence>
<dbReference type="EMBL" id="JAYRBN010000009">
    <property type="protein sequence ID" value="KAL2750570.1"/>
    <property type="molecule type" value="Genomic_DNA"/>
</dbReference>
<dbReference type="AlphaFoldDB" id="A0ABD2CZN3"/>
<gene>
    <name evidence="2" type="ORF">V1477_001140</name>
</gene>
<feature type="compositionally biased region" description="Acidic residues" evidence="1">
    <location>
        <begin position="12"/>
        <end position="34"/>
    </location>
</feature>
<accession>A0ABD2CZN3</accession>
<dbReference type="Proteomes" id="UP001607303">
    <property type="component" value="Unassembled WGS sequence"/>
</dbReference>
<protein>
    <submittedName>
        <fullName evidence="2">Uncharacterized protein</fullName>
    </submittedName>
</protein>
<reference evidence="2 3" key="1">
    <citation type="journal article" date="2024" name="Ann. Entomol. Soc. Am.">
        <title>Genomic analyses of the southern and eastern yellowjacket wasps (Hymenoptera: Vespidae) reveal evolutionary signatures of social life.</title>
        <authorList>
            <person name="Catto M.A."/>
            <person name="Caine P.B."/>
            <person name="Orr S.E."/>
            <person name="Hunt B.G."/>
            <person name="Goodisman M.A.D."/>
        </authorList>
    </citation>
    <scope>NUCLEOTIDE SEQUENCE [LARGE SCALE GENOMIC DNA]</scope>
    <source>
        <strain evidence="2">232</strain>
        <tissue evidence="2">Head and thorax</tissue>
    </source>
</reference>
<organism evidence="2 3">
    <name type="scientific">Vespula maculifrons</name>
    <name type="common">Eastern yellow jacket</name>
    <name type="synonym">Wasp</name>
    <dbReference type="NCBI Taxonomy" id="7453"/>
    <lineage>
        <taxon>Eukaryota</taxon>
        <taxon>Metazoa</taxon>
        <taxon>Ecdysozoa</taxon>
        <taxon>Arthropoda</taxon>
        <taxon>Hexapoda</taxon>
        <taxon>Insecta</taxon>
        <taxon>Pterygota</taxon>
        <taxon>Neoptera</taxon>
        <taxon>Endopterygota</taxon>
        <taxon>Hymenoptera</taxon>
        <taxon>Apocrita</taxon>
        <taxon>Aculeata</taxon>
        <taxon>Vespoidea</taxon>
        <taxon>Vespidae</taxon>
        <taxon>Vespinae</taxon>
        <taxon>Vespula</taxon>
    </lineage>
</organism>
<evidence type="ECO:0000313" key="2">
    <source>
        <dbReference type="EMBL" id="KAL2750570.1"/>
    </source>
</evidence>
<feature type="compositionally biased region" description="Basic and acidic residues" evidence="1">
    <location>
        <begin position="1"/>
        <end position="11"/>
    </location>
</feature>
<evidence type="ECO:0000256" key="1">
    <source>
        <dbReference type="SAM" id="MobiDB-lite"/>
    </source>
</evidence>